<dbReference type="Pfam" id="PF09603">
    <property type="entry name" value="Fib_succ_major"/>
    <property type="match status" value="1"/>
</dbReference>
<reference evidence="2 3" key="1">
    <citation type="journal article" date="2024" name="BMC Biol.">
        <title>Comparative genomics of Ascetosporea gives new insight into the evolutionary basis for animal parasitism in Rhizaria.</title>
        <authorList>
            <person name="Hiltunen Thoren M."/>
            <person name="Onut-Brannstrom I."/>
            <person name="Alfjorden A."/>
            <person name="Peckova H."/>
            <person name="Swords F."/>
            <person name="Hooper C."/>
            <person name="Holzer A.S."/>
            <person name="Bass D."/>
            <person name="Burki F."/>
        </authorList>
    </citation>
    <scope>NUCLEOTIDE SEQUENCE [LARGE SCALE GENOMIC DNA]</scope>
    <source>
        <strain evidence="2">20-A016</strain>
    </source>
</reference>
<protein>
    <recommendedName>
        <fullName evidence="1">Fibrobacter succinogenes major paralogous domain-containing protein</fullName>
    </recommendedName>
</protein>
<dbReference type="InterPro" id="IPR011871">
    <property type="entry name" value="Fib_succ_major"/>
</dbReference>
<gene>
    <name evidence="2" type="ORF">MHBO_004093</name>
</gene>
<sequence length="236" mass="26906">MKMIDEKDGREYKVVEIGNRVWMAENYAFLGDDDEYWGMLSPRDKSHVSSYSPFVYVYEYDGSDIEEAKKLEHYKTYGAFYNYEAAVSLAPKGWHLPTLEDWVDLQQSIGMSKEEIDAYGGYLDRGNVAGKLKEPGTWTHRWGTVPANCEEGANNLSGFSALATGEGIIYDSYPEVPGWSMVGGVCNYWSTQQDPSDDCKVCKYKLIGYCDFISRCFESKNLAFSVRYVKDKENEE</sequence>
<dbReference type="NCBIfam" id="TIGR02145">
    <property type="entry name" value="Fib_succ_major"/>
    <property type="match status" value="1"/>
</dbReference>
<organism evidence="2 3">
    <name type="scientific">Bonamia ostreae</name>
    <dbReference type="NCBI Taxonomy" id="126728"/>
    <lineage>
        <taxon>Eukaryota</taxon>
        <taxon>Sar</taxon>
        <taxon>Rhizaria</taxon>
        <taxon>Endomyxa</taxon>
        <taxon>Ascetosporea</taxon>
        <taxon>Haplosporida</taxon>
        <taxon>Bonamia</taxon>
    </lineage>
</organism>
<evidence type="ECO:0000259" key="1">
    <source>
        <dbReference type="Pfam" id="PF09603"/>
    </source>
</evidence>
<evidence type="ECO:0000313" key="3">
    <source>
        <dbReference type="Proteomes" id="UP001439008"/>
    </source>
</evidence>
<dbReference type="EMBL" id="JBDODL010003136">
    <property type="protein sequence ID" value="MES1922578.1"/>
    <property type="molecule type" value="Genomic_DNA"/>
</dbReference>
<name>A0ABV2ASC4_9EUKA</name>
<dbReference type="Proteomes" id="UP001439008">
    <property type="component" value="Unassembled WGS sequence"/>
</dbReference>
<accession>A0ABV2ASC4</accession>
<feature type="domain" description="Fibrobacter succinogenes major paralogous" evidence="1">
    <location>
        <begin position="15"/>
        <end position="230"/>
    </location>
</feature>
<evidence type="ECO:0000313" key="2">
    <source>
        <dbReference type="EMBL" id="MES1922578.1"/>
    </source>
</evidence>
<keyword evidence="3" id="KW-1185">Reference proteome</keyword>
<proteinExistence type="predicted"/>
<comment type="caution">
    <text evidence="2">The sequence shown here is derived from an EMBL/GenBank/DDBJ whole genome shotgun (WGS) entry which is preliminary data.</text>
</comment>